<gene>
    <name evidence="2" type="ORF">FH972_012559</name>
</gene>
<feature type="region of interest" description="Disordered" evidence="1">
    <location>
        <begin position="179"/>
        <end position="199"/>
    </location>
</feature>
<reference evidence="2 3" key="1">
    <citation type="submission" date="2019-06" db="EMBL/GenBank/DDBJ databases">
        <title>A chromosomal-level reference genome of Carpinus fangiana (Coryloideae, Betulaceae).</title>
        <authorList>
            <person name="Yang X."/>
            <person name="Wang Z."/>
            <person name="Zhang L."/>
            <person name="Hao G."/>
            <person name="Liu J."/>
            <person name="Yang Y."/>
        </authorList>
    </citation>
    <scope>NUCLEOTIDE SEQUENCE [LARGE SCALE GENOMIC DNA]</scope>
    <source>
        <strain evidence="2">Cfa_2016G</strain>
        <tissue evidence="2">Leaf</tissue>
    </source>
</reference>
<dbReference type="Proteomes" id="UP000327013">
    <property type="component" value="Chromosome 5"/>
</dbReference>
<evidence type="ECO:0000256" key="1">
    <source>
        <dbReference type="SAM" id="MobiDB-lite"/>
    </source>
</evidence>
<evidence type="ECO:0000313" key="2">
    <source>
        <dbReference type="EMBL" id="KAE8055737.1"/>
    </source>
</evidence>
<dbReference type="EMBL" id="CM017325">
    <property type="protein sequence ID" value="KAE8055737.1"/>
    <property type="molecule type" value="Genomic_DNA"/>
</dbReference>
<dbReference type="AlphaFoldDB" id="A0A5N6R7H8"/>
<keyword evidence="3" id="KW-1185">Reference proteome</keyword>
<accession>A0A5N6R7H8</accession>
<organism evidence="2 3">
    <name type="scientific">Carpinus fangiana</name>
    <dbReference type="NCBI Taxonomy" id="176857"/>
    <lineage>
        <taxon>Eukaryota</taxon>
        <taxon>Viridiplantae</taxon>
        <taxon>Streptophyta</taxon>
        <taxon>Embryophyta</taxon>
        <taxon>Tracheophyta</taxon>
        <taxon>Spermatophyta</taxon>
        <taxon>Magnoliopsida</taxon>
        <taxon>eudicotyledons</taxon>
        <taxon>Gunneridae</taxon>
        <taxon>Pentapetalae</taxon>
        <taxon>rosids</taxon>
        <taxon>fabids</taxon>
        <taxon>Fagales</taxon>
        <taxon>Betulaceae</taxon>
        <taxon>Carpinus</taxon>
    </lineage>
</organism>
<sequence>MFCLISREEEEESSWLLEDAGSGFLVFDAVGGGTGFGLGSLLLDKSLETSKNQHLKSTTPTASNPLDLHIEVYLIEPKVWLCTLGLHHQLSVETQALRGTTSAHRLGLKKPPTSRLKPNHQLDRQMDSMLGMLMVPFATSFQNKVLLKEHSVSLRVKVLKAWIDDKVWGSRSRCDLEAGDHGGALPKDRRSRREFGDLN</sequence>
<protein>
    <recommendedName>
        <fullName evidence="4">Tubulin/FtsZ GTPase domain-containing protein</fullName>
    </recommendedName>
</protein>
<proteinExistence type="predicted"/>
<name>A0A5N6R7H8_9ROSI</name>
<evidence type="ECO:0008006" key="4">
    <source>
        <dbReference type="Google" id="ProtNLM"/>
    </source>
</evidence>
<evidence type="ECO:0000313" key="3">
    <source>
        <dbReference type="Proteomes" id="UP000327013"/>
    </source>
</evidence>